<evidence type="ECO:0000313" key="2">
    <source>
        <dbReference type="EMBL" id="KAL3099879.1"/>
    </source>
</evidence>
<dbReference type="EMBL" id="JBICCN010000037">
    <property type="protein sequence ID" value="KAL3099878.1"/>
    <property type="molecule type" value="Genomic_DNA"/>
</dbReference>
<name>A0ABD2KBG3_HETSC</name>
<comment type="caution">
    <text evidence="2">The sequence shown here is derived from an EMBL/GenBank/DDBJ whole genome shotgun (WGS) entry which is preliminary data.</text>
</comment>
<reference evidence="2 3" key="1">
    <citation type="submission" date="2024-10" db="EMBL/GenBank/DDBJ databases">
        <authorList>
            <person name="Kim D."/>
        </authorList>
    </citation>
    <scope>NUCLEOTIDE SEQUENCE [LARGE SCALE GENOMIC DNA]</scope>
    <source>
        <strain evidence="2">Taebaek</strain>
    </source>
</reference>
<evidence type="ECO:0000313" key="3">
    <source>
        <dbReference type="Proteomes" id="UP001620645"/>
    </source>
</evidence>
<organism evidence="2 3">
    <name type="scientific">Heterodera schachtii</name>
    <name type="common">Sugarbeet cyst nematode worm</name>
    <name type="synonym">Tylenchus schachtii</name>
    <dbReference type="NCBI Taxonomy" id="97005"/>
    <lineage>
        <taxon>Eukaryota</taxon>
        <taxon>Metazoa</taxon>
        <taxon>Ecdysozoa</taxon>
        <taxon>Nematoda</taxon>
        <taxon>Chromadorea</taxon>
        <taxon>Rhabditida</taxon>
        <taxon>Tylenchina</taxon>
        <taxon>Tylenchomorpha</taxon>
        <taxon>Tylenchoidea</taxon>
        <taxon>Heteroderidae</taxon>
        <taxon>Heteroderinae</taxon>
        <taxon>Heterodera</taxon>
    </lineage>
</organism>
<accession>A0ABD2KBG3</accession>
<evidence type="ECO:0000313" key="1">
    <source>
        <dbReference type="EMBL" id="KAL3099878.1"/>
    </source>
</evidence>
<keyword evidence="3" id="KW-1185">Reference proteome</keyword>
<evidence type="ECO:0008006" key="4">
    <source>
        <dbReference type="Google" id="ProtNLM"/>
    </source>
</evidence>
<protein>
    <recommendedName>
        <fullName evidence="4">Secreted protein</fullName>
    </recommendedName>
</protein>
<gene>
    <name evidence="1" type="ORF">niasHS_001804</name>
    <name evidence="2" type="ORF">niasHS_001805</name>
</gene>
<sequence>MLLHACVMPCVRDPNRRTRHPMVPYQHTHATVLPRVRQTTHASPNGTVSAHARHRITTRTPNDARVTQWYRISTRTTPYYHAYAIPIDAHATQMIRCVRHPNRRVRHPNGPMRTPFQ</sequence>
<dbReference type="EMBL" id="JBICCN010000037">
    <property type="protein sequence ID" value="KAL3099879.1"/>
    <property type="molecule type" value="Genomic_DNA"/>
</dbReference>
<dbReference type="AlphaFoldDB" id="A0ABD2KBG3"/>
<proteinExistence type="predicted"/>
<dbReference type="Proteomes" id="UP001620645">
    <property type="component" value="Unassembled WGS sequence"/>
</dbReference>